<dbReference type="InterPro" id="IPR032466">
    <property type="entry name" value="Metal_Hydrolase"/>
</dbReference>
<reference evidence="3" key="1">
    <citation type="submission" date="2018-12" db="EMBL/GenBank/DDBJ databases">
        <title>Dusodibacter welbiota gen. nov., sp. nov., isolated from human faeces and emended description of the Oscillibacter genus.</title>
        <authorList>
            <person name="Le Roy T."/>
            <person name="Van der Smissen P."/>
            <person name="Delzenne N."/>
            <person name="Muccioli G."/>
            <person name="Collet J.F."/>
            <person name="Cani P.D."/>
        </authorList>
    </citation>
    <scope>NUCLEOTIDE SEQUENCE [LARGE SCALE GENOMIC DNA]</scope>
    <source>
        <strain evidence="3">J115</strain>
    </source>
</reference>
<evidence type="ECO:0000313" key="2">
    <source>
        <dbReference type="EMBL" id="QCI60165.1"/>
    </source>
</evidence>
<keyword evidence="3" id="KW-1185">Reference proteome</keyword>
<dbReference type="PANTHER" id="PTHR43135:SF3">
    <property type="entry name" value="ALPHA-D-RIBOSE 1-METHYLPHOSPHONATE 5-TRIPHOSPHATE DIPHOSPHATASE"/>
    <property type="match status" value="1"/>
</dbReference>
<protein>
    <submittedName>
        <fullName evidence="2">Amidohydrolase family protein</fullName>
    </submittedName>
</protein>
<dbReference type="SUPFAM" id="SSF51338">
    <property type="entry name" value="Composite domain of metallo-dependent hydrolases"/>
    <property type="match status" value="1"/>
</dbReference>
<dbReference type="EMBL" id="CP034413">
    <property type="protein sequence ID" value="QCI60165.1"/>
    <property type="molecule type" value="Genomic_DNA"/>
</dbReference>
<dbReference type="InterPro" id="IPR011059">
    <property type="entry name" value="Metal-dep_hydrolase_composite"/>
</dbReference>
<accession>A0A4D7AR23</accession>
<dbReference type="Proteomes" id="UP000298642">
    <property type="component" value="Chromosome"/>
</dbReference>
<dbReference type="KEGG" id="obj:EIO64_13875"/>
<name>A0A4D7AR23_9FIRM</name>
<organism evidence="2 3">
    <name type="scientific">Dysosmobacter welbionis</name>
    <dbReference type="NCBI Taxonomy" id="2093857"/>
    <lineage>
        <taxon>Bacteria</taxon>
        <taxon>Bacillati</taxon>
        <taxon>Bacillota</taxon>
        <taxon>Clostridia</taxon>
        <taxon>Eubacteriales</taxon>
        <taxon>Oscillospiraceae</taxon>
        <taxon>Dysosmobacter</taxon>
    </lineage>
</organism>
<dbReference type="InterPro" id="IPR051781">
    <property type="entry name" value="Metallo-dep_Hydrolase"/>
</dbReference>
<dbReference type="RefSeq" id="WP_136891511.1">
    <property type="nucleotide sequence ID" value="NZ_CP034413.3"/>
</dbReference>
<dbReference type="SUPFAM" id="SSF51556">
    <property type="entry name" value="Metallo-dependent hydrolases"/>
    <property type="match status" value="1"/>
</dbReference>
<evidence type="ECO:0000313" key="3">
    <source>
        <dbReference type="Proteomes" id="UP000298642"/>
    </source>
</evidence>
<gene>
    <name evidence="2" type="ORF">EIO64_13875</name>
</gene>
<dbReference type="GO" id="GO:0016810">
    <property type="term" value="F:hydrolase activity, acting on carbon-nitrogen (but not peptide) bonds"/>
    <property type="evidence" value="ECO:0007669"/>
    <property type="project" value="InterPro"/>
</dbReference>
<keyword evidence="2" id="KW-0378">Hydrolase</keyword>
<dbReference type="Pfam" id="PF01979">
    <property type="entry name" value="Amidohydro_1"/>
    <property type="match status" value="1"/>
</dbReference>
<evidence type="ECO:0000259" key="1">
    <source>
        <dbReference type="Pfam" id="PF01979"/>
    </source>
</evidence>
<dbReference type="InterPro" id="IPR006680">
    <property type="entry name" value="Amidohydro-rel"/>
</dbReference>
<proteinExistence type="predicted"/>
<feature type="domain" description="Amidohydrolase-related" evidence="1">
    <location>
        <begin position="50"/>
        <end position="199"/>
    </location>
</feature>
<dbReference type="PANTHER" id="PTHR43135">
    <property type="entry name" value="ALPHA-D-RIBOSE 1-METHYLPHOSPHONATE 5-TRIPHOSPHATE DIPHOSPHATASE"/>
    <property type="match status" value="1"/>
</dbReference>
<dbReference type="AlphaFoldDB" id="A0A4D7AR23"/>
<sequence length="239" mass="26183">MRTLIKHGLIVDPASHVHSKNNLLVEDGRIQGLTAEEPEADVILDAEGMVVSPGFVDIHMHEDPYDPEEGRLIPSIMTSMLRMGVTTAIGGNCGINTVSPLRYLELMDRDGGPINMGLLAGHTFLREQAGHRDKYSAIRPDEQQRLSRLVKEALEAGCFGVSFGIRYVPGVTRDEMVKTACFCQSHGRLVAAHVRDDADNVFGAVEELVSIGRQLDLPVQVSHVGSMGDLGRWNDCWPS</sequence>
<dbReference type="Gene3D" id="3.20.20.140">
    <property type="entry name" value="Metal-dependent hydrolases"/>
    <property type="match status" value="1"/>
</dbReference>